<keyword evidence="4" id="KW-1185">Reference proteome</keyword>
<dbReference type="PANTHER" id="PTHR47331">
    <property type="entry name" value="PHD-TYPE DOMAIN-CONTAINING PROTEIN"/>
    <property type="match status" value="1"/>
</dbReference>
<dbReference type="Pfam" id="PF20209">
    <property type="entry name" value="DUF6570"/>
    <property type="match status" value="1"/>
</dbReference>
<dbReference type="Proteomes" id="UP001152795">
    <property type="component" value="Unassembled WGS sequence"/>
</dbReference>
<feature type="domain" description="DUF6570" evidence="2">
    <location>
        <begin position="157"/>
        <end position="247"/>
    </location>
</feature>
<dbReference type="OrthoDB" id="6415621at2759"/>
<dbReference type="InterPro" id="IPR046700">
    <property type="entry name" value="DUF6570"/>
</dbReference>
<sequence>MGLLWKHGDLRLPDNRSVAEIRFRHLRRRLERDQDLKKQYLAIIDDYVEKALTVEQAIDLAWKLIALLQVGGFRLTKFLSNRREILQAIPARERASPTLDLDLDQLPINRILGICWDAETNEFYFTSISTNKLATKRGILWVVSSLFDPFTFQDRDKKIPKKFSKENSMIPSPIPPELQGLTQVEEMLVAGALPIMRVYIKPGGQRGYSGHCENLPQHVDELASSLPRYPKDLSVIIVKIKGKENTFKDVNALNELPVDGTPSNLLTVEINDDVVTPETVGNYVGPPTDNSSEDTVYSDSTETSCFLPIGEQHQQELDAVRNQLSAEEPMSWPTI</sequence>
<feature type="compositionally biased region" description="Polar residues" evidence="1">
    <location>
        <begin position="288"/>
        <end position="298"/>
    </location>
</feature>
<organism evidence="3 4">
    <name type="scientific">Paramuricea clavata</name>
    <name type="common">Red gorgonian</name>
    <name type="synonym">Violescent sea-whip</name>
    <dbReference type="NCBI Taxonomy" id="317549"/>
    <lineage>
        <taxon>Eukaryota</taxon>
        <taxon>Metazoa</taxon>
        <taxon>Cnidaria</taxon>
        <taxon>Anthozoa</taxon>
        <taxon>Octocorallia</taxon>
        <taxon>Malacalcyonacea</taxon>
        <taxon>Plexauridae</taxon>
        <taxon>Paramuricea</taxon>
    </lineage>
</organism>
<proteinExistence type="predicted"/>
<feature type="region of interest" description="Disordered" evidence="1">
    <location>
        <begin position="279"/>
        <end position="298"/>
    </location>
</feature>
<protein>
    <recommendedName>
        <fullName evidence="2">DUF6570 domain-containing protein</fullName>
    </recommendedName>
</protein>
<name>A0A6S7L3Q6_PARCT</name>
<dbReference type="EMBL" id="CACRXK020018829">
    <property type="protein sequence ID" value="CAB4032942.1"/>
    <property type="molecule type" value="Genomic_DNA"/>
</dbReference>
<evidence type="ECO:0000313" key="3">
    <source>
        <dbReference type="EMBL" id="CAB4032942.1"/>
    </source>
</evidence>
<gene>
    <name evidence="3" type="ORF">PACLA_8A019230</name>
</gene>
<accession>A0A6S7L3Q6</accession>
<comment type="caution">
    <text evidence="3">The sequence shown here is derived from an EMBL/GenBank/DDBJ whole genome shotgun (WGS) entry which is preliminary data.</text>
</comment>
<reference evidence="3" key="1">
    <citation type="submission" date="2020-04" db="EMBL/GenBank/DDBJ databases">
        <authorList>
            <person name="Alioto T."/>
            <person name="Alioto T."/>
            <person name="Gomez Garrido J."/>
        </authorList>
    </citation>
    <scope>NUCLEOTIDE SEQUENCE</scope>
    <source>
        <strain evidence="3">A484AB</strain>
    </source>
</reference>
<evidence type="ECO:0000259" key="2">
    <source>
        <dbReference type="Pfam" id="PF20209"/>
    </source>
</evidence>
<evidence type="ECO:0000313" key="4">
    <source>
        <dbReference type="Proteomes" id="UP001152795"/>
    </source>
</evidence>
<dbReference type="AlphaFoldDB" id="A0A6S7L3Q6"/>
<evidence type="ECO:0000256" key="1">
    <source>
        <dbReference type="SAM" id="MobiDB-lite"/>
    </source>
</evidence>